<evidence type="ECO:0008006" key="3">
    <source>
        <dbReference type="Google" id="ProtNLM"/>
    </source>
</evidence>
<reference evidence="1 2" key="1">
    <citation type="submission" date="2013-04" db="EMBL/GenBank/DDBJ databases">
        <title>The Genome Sequence of Enterorhabdus caecimuris B7.</title>
        <authorList>
            <consortium name="The Broad Institute Genomics Platform"/>
            <consortium name="The Broad Institute Genome Sequencing Center for Infectious Disease"/>
            <person name="Earl A."/>
            <person name="Xavier R."/>
            <person name="Elson C."/>
            <person name="Duck W."/>
            <person name="Walker B."/>
            <person name="Young S."/>
            <person name="Zeng Q."/>
            <person name="Gargeya S."/>
            <person name="Fitzgerald M."/>
            <person name="Haas B."/>
            <person name="Abouelleil A."/>
            <person name="Allen A.W."/>
            <person name="Alvarado L."/>
            <person name="Arachchi H.M."/>
            <person name="Berlin A.M."/>
            <person name="Chapman S.B."/>
            <person name="Gainer-Dewar J."/>
            <person name="Goldberg J."/>
            <person name="Griggs A."/>
            <person name="Gujja S."/>
            <person name="Hansen M."/>
            <person name="Howarth C."/>
            <person name="Imamovic A."/>
            <person name="Ireland A."/>
            <person name="Larimer J."/>
            <person name="McCowan C."/>
            <person name="Murphy C."/>
            <person name="Pearson M."/>
            <person name="Poon T.W."/>
            <person name="Priest M."/>
            <person name="Roberts A."/>
            <person name="Saif S."/>
            <person name="Shea T."/>
            <person name="Sisk P."/>
            <person name="Sykes S."/>
            <person name="Wortman J."/>
            <person name="Nusbaum C."/>
            <person name="Birren B."/>
        </authorList>
    </citation>
    <scope>NUCLEOTIDE SEQUENCE [LARGE SCALE GENOMIC DNA]</scope>
    <source>
        <strain evidence="1 2">B7</strain>
    </source>
</reference>
<proteinExistence type="predicted"/>
<dbReference type="EMBL" id="ASSY01000005">
    <property type="protein sequence ID" value="EOS52546.1"/>
    <property type="molecule type" value="Genomic_DNA"/>
</dbReference>
<dbReference type="AlphaFoldDB" id="R9L268"/>
<dbReference type="HOGENOM" id="CLU_1737682_0_0_11"/>
<dbReference type="Proteomes" id="UP000014204">
    <property type="component" value="Unassembled WGS sequence"/>
</dbReference>
<sequence>MALDKVMHVRTTGDELKEFAAVARMLGLTNSELLRIMVRADKQVIWRAAAQEKDLEKERAVIYLAIDEDVFALAQQIRRFGLLLNQATRSLNDLRRRKSLAANYVVERLVPIEEILTLIAQDFSAIKDEWELLRRDIDSNSWAKIKGGMF</sequence>
<evidence type="ECO:0000313" key="2">
    <source>
        <dbReference type="Proteomes" id="UP000014204"/>
    </source>
</evidence>
<dbReference type="STRING" id="1235794.C811_00582"/>
<dbReference type="RefSeq" id="WP_016308810.1">
    <property type="nucleotide sequence ID" value="NZ_KE159646.1"/>
</dbReference>
<name>R9L268_9ACTN</name>
<organism evidence="1 2">
    <name type="scientific">Adlercreutzia caecimuris B7</name>
    <dbReference type="NCBI Taxonomy" id="1235794"/>
    <lineage>
        <taxon>Bacteria</taxon>
        <taxon>Bacillati</taxon>
        <taxon>Actinomycetota</taxon>
        <taxon>Coriobacteriia</taxon>
        <taxon>Eggerthellales</taxon>
        <taxon>Eggerthellaceae</taxon>
        <taxon>Adlercreutzia</taxon>
    </lineage>
</organism>
<keyword evidence="2" id="KW-1185">Reference proteome</keyword>
<gene>
    <name evidence="1" type="ORF">C811_00582</name>
</gene>
<comment type="caution">
    <text evidence="1">The sequence shown here is derived from an EMBL/GenBank/DDBJ whole genome shotgun (WGS) entry which is preliminary data.</text>
</comment>
<protein>
    <recommendedName>
        <fullName evidence="3">Ribbon-helix-helix protein CopG domain-containing protein</fullName>
    </recommendedName>
</protein>
<accession>R9L268</accession>
<dbReference type="GeneID" id="82190188"/>
<evidence type="ECO:0000313" key="1">
    <source>
        <dbReference type="EMBL" id="EOS52546.1"/>
    </source>
</evidence>